<sequence>MDLKCDVCIVGAGPGGALLGYLLAKSNLSVIVIERHEKMDKEFRGEHLNVAGEEVLKSYSLYDMVEKTGLLPMERIEYWKNGEVIKSIMPSENERHVGIHVPQKNLLTAILTESTSFQNYRLLTGTKAVSLIKENGMVKGIVAENGKEKIQILSSIVVGSDGRFSTIRKLAGIPFQQIAHGYDLLWAKIPAPSLWTPVIRQALIDGKQLALFSQAGGNIQIGWNIEKGIFPQLKKQSFYPFIQKVIEAFPDLKELVQNHIQSWQDFILLNVHSCKCQSWVQDGLVMMGDAAHTMSPTGAYGLNSALLDASILYEVIIEAMSLNDFSERSLKAFEQLRRTEVERLQAQQIMQEASFHQHFASA</sequence>
<dbReference type="Proteomes" id="UP000233343">
    <property type="component" value="Unassembled WGS sequence"/>
</dbReference>
<dbReference type="PANTHER" id="PTHR43476:SF5">
    <property type="entry name" value="FAD-DEPENDENT MONOOXYGENASE"/>
    <property type="match status" value="1"/>
</dbReference>
<dbReference type="PRINTS" id="PR00420">
    <property type="entry name" value="RNGMNOXGNASE"/>
</dbReference>
<accession>A0A2N0ZJP9</accession>
<proteinExistence type="predicted"/>
<dbReference type="InterPro" id="IPR002938">
    <property type="entry name" value="FAD-bd"/>
</dbReference>
<gene>
    <name evidence="3" type="ORF">CWS20_07460</name>
</gene>
<dbReference type="Gene3D" id="3.50.50.60">
    <property type="entry name" value="FAD/NAD(P)-binding domain"/>
    <property type="match status" value="1"/>
</dbReference>
<keyword evidence="1" id="KW-0560">Oxidoreductase</keyword>
<dbReference type="PANTHER" id="PTHR43476">
    <property type="entry name" value="3-(3-HYDROXY-PHENYL)PROPIONATE/3-HYDROXYCINNAMIC ACID HYDROXYLASE"/>
    <property type="match status" value="1"/>
</dbReference>
<reference evidence="3 4" key="1">
    <citation type="journal article" date="2010" name="Int. J. Syst. Evol. Microbiol.">
        <title>Bacillus horneckiae sp. nov., isolated from a spacecraft-assembly clean room.</title>
        <authorList>
            <person name="Vaishampayan P."/>
            <person name="Probst A."/>
            <person name="Krishnamurthi S."/>
            <person name="Ghosh S."/>
            <person name="Osman S."/>
            <person name="McDowall A."/>
            <person name="Ruckmani A."/>
            <person name="Mayilraj S."/>
            <person name="Venkateswaran K."/>
        </authorList>
    </citation>
    <scope>NUCLEOTIDE SEQUENCE [LARGE SCALE GENOMIC DNA]</scope>
    <source>
        <strain evidence="4">1PO1SC</strain>
    </source>
</reference>
<evidence type="ECO:0000313" key="3">
    <source>
        <dbReference type="EMBL" id="PKG29696.1"/>
    </source>
</evidence>
<comment type="caution">
    <text evidence="3">The sequence shown here is derived from an EMBL/GenBank/DDBJ whole genome shotgun (WGS) entry which is preliminary data.</text>
</comment>
<dbReference type="RefSeq" id="WP_066192819.1">
    <property type="nucleotide sequence ID" value="NZ_JAFDQP010000010.1"/>
</dbReference>
<dbReference type="SUPFAM" id="SSF51905">
    <property type="entry name" value="FAD/NAD(P)-binding domain"/>
    <property type="match status" value="1"/>
</dbReference>
<dbReference type="EMBL" id="PISD01000013">
    <property type="protein sequence ID" value="PKG29696.1"/>
    <property type="molecule type" value="Genomic_DNA"/>
</dbReference>
<dbReference type="AlphaFoldDB" id="A0A2N0ZJP9"/>
<name>A0A2N0ZJP9_9BACI</name>
<keyword evidence="4" id="KW-1185">Reference proteome</keyword>
<evidence type="ECO:0000256" key="1">
    <source>
        <dbReference type="ARBA" id="ARBA00023002"/>
    </source>
</evidence>
<dbReference type="GO" id="GO:0016491">
    <property type="term" value="F:oxidoreductase activity"/>
    <property type="evidence" value="ECO:0007669"/>
    <property type="project" value="UniProtKB-KW"/>
</dbReference>
<feature type="domain" description="FAD-binding" evidence="2">
    <location>
        <begin position="4"/>
        <end position="343"/>
    </location>
</feature>
<dbReference type="InterPro" id="IPR036188">
    <property type="entry name" value="FAD/NAD-bd_sf"/>
</dbReference>
<dbReference type="Pfam" id="PF01494">
    <property type="entry name" value="FAD_binding_3"/>
    <property type="match status" value="1"/>
</dbReference>
<dbReference type="InterPro" id="IPR050631">
    <property type="entry name" value="PheA/TfdB_FAD_monoxygenase"/>
</dbReference>
<dbReference type="GO" id="GO:0071949">
    <property type="term" value="F:FAD binding"/>
    <property type="evidence" value="ECO:0007669"/>
    <property type="project" value="InterPro"/>
</dbReference>
<evidence type="ECO:0000259" key="2">
    <source>
        <dbReference type="Pfam" id="PF01494"/>
    </source>
</evidence>
<organism evidence="3 4">
    <name type="scientific">Cytobacillus horneckiae</name>
    <dbReference type="NCBI Taxonomy" id="549687"/>
    <lineage>
        <taxon>Bacteria</taxon>
        <taxon>Bacillati</taxon>
        <taxon>Bacillota</taxon>
        <taxon>Bacilli</taxon>
        <taxon>Bacillales</taxon>
        <taxon>Bacillaceae</taxon>
        <taxon>Cytobacillus</taxon>
    </lineage>
</organism>
<evidence type="ECO:0000313" key="4">
    <source>
        <dbReference type="Proteomes" id="UP000233343"/>
    </source>
</evidence>
<protein>
    <submittedName>
        <fullName evidence="3">FAD-binding protein</fullName>
    </submittedName>
</protein>